<dbReference type="SUPFAM" id="SSF48452">
    <property type="entry name" value="TPR-like"/>
    <property type="match status" value="2"/>
</dbReference>
<dbReference type="InterPro" id="IPR019734">
    <property type="entry name" value="TPR_rpt"/>
</dbReference>
<evidence type="ECO:0000313" key="3">
    <source>
        <dbReference type="EMBL" id="ASE34141.1"/>
    </source>
</evidence>
<evidence type="ECO:0000313" key="4">
    <source>
        <dbReference type="EMBL" id="QRN89924.1"/>
    </source>
</evidence>
<evidence type="ECO:0000313" key="6">
    <source>
        <dbReference type="Proteomes" id="UP000640299"/>
    </source>
</evidence>
<dbReference type="PANTHER" id="PTHR45586">
    <property type="entry name" value="TPR REPEAT-CONTAINING PROTEIN PA4667"/>
    <property type="match status" value="1"/>
</dbReference>
<keyword evidence="1" id="KW-0677">Repeat</keyword>
<proteinExistence type="predicted"/>
<keyword evidence="2" id="KW-0802">TPR repeat</keyword>
<accession>A0A657XHN3</accession>
<dbReference type="eggNOG" id="COG0457">
    <property type="taxonomic scope" value="Bacteria"/>
</dbReference>
<dbReference type="Pfam" id="PF13174">
    <property type="entry name" value="TPR_6"/>
    <property type="match status" value="1"/>
</dbReference>
<name>A0A1X0TV21_MAMSC</name>
<dbReference type="EMBL" id="CP022046">
    <property type="protein sequence ID" value="ASE34141.1"/>
    <property type="molecule type" value="Genomic_DNA"/>
</dbReference>
<dbReference type="EMBL" id="CP069389">
    <property type="protein sequence ID" value="QRN89924.1"/>
    <property type="molecule type" value="Genomic_DNA"/>
</dbReference>
<dbReference type="Pfam" id="PF13181">
    <property type="entry name" value="TPR_8"/>
    <property type="match status" value="1"/>
</dbReference>
<dbReference type="Proteomes" id="UP000197058">
    <property type="component" value="Chromosome"/>
</dbReference>
<reference evidence="4" key="3">
    <citation type="submission" date="2021-02" db="EMBL/GenBank/DDBJ databases">
        <title>cfr and optrA-positive Staphylococcus spp.</title>
        <authorList>
            <person name="Chen L."/>
        </authorList>
    </citation>
    <scope>NUCLEOTIDE SEQUENCE</scope>
    <source>
        <strain evidence="4">GDQ20D70P</strain>
    </source>
</reference>
<dbReference type="Proteomes" id="UP000640299">
    <property type="component" value="Chromosome"/>
</dbReference>
<dbReference type="AlphaFoldDB" id="A0A1X0TV21"/>
<dbReference type="GeneID" id="48592829"/>
<evidence type="ECO:0000313" key="5">
    <source>
        <dbReference type="Proteomes" id="UP000197058"/>
    </source>
</evidence>
<organism evidence="4 6">
    <name type="scientific">Mammaliicoccus sciuri</name>
    <name type="common">Staphylococcus sciuri</name>
    <dbReference type="NCBI Taxonomy" id="1296"/>
    <lineage>
        <taxon>Bacteria</taxon>
        <taxon>Bacillati</taxon>
        <taxon>Bacillota</taxon>
        <taxon>Bacilli</taxon>
        <taxon>Bacillales</taxon>
        <taxon>Staphylococcaceae</taxon>
        <taxon>Mammaliicoccus</taxon>
    </lineage>
</organism>
<dbReference type="PANTHER" id="PTHR45586:SF1">
    <property type="entry name" value="LIPOPOLYSACCHARIDE ASSEMBLY PROTEIN B"/>
    <property type="match status" value="1"/>
</dbReference>
<evidence type="ECO:0000256" key="1">
    <source>
        <dbReference type="ARBA" id="ARBA00022737"/>
    </source>
</evidence>
<dbReference type="RefSeq" id="WP_025905474.1">
    <property type="nucleotide sequence ID" value="NZ_CP022046.2"/>
</dbReference>
<dbReference type="InterPro" id="IPR051012">
    <property type="entry name" value="CellSynth/LPSAsmb/PSIAsmb"/>
</dbReference>
<dbReference type="Gene3D" id="1.25.40.10">
    <property type="entry name" value="Tetratricopeptide repeat domain"/>
    <property type="match status" value="3"/>
</dbReference>
<reference evidence="3" key="2">
    <citation type="submission" date="2017-12" db="EMBL/GenBank/DDBJ databases">
        <title>FDA dAtabase for Regulatory Grade micrObial Sequences (FDA-ARGOS): Supporting development and validation of Infectious Disease Dx tests.</title>
        <authorList>
            <person name="Campos J."/>
            <person name="Goldberg B."/>
            <person name="Tallon L."/>
            <person name="Sadzewicz L."/>
            <person name="Sengamalay N."/>
            <person name="Ott S."/>
            <person name="Godinez A."/>
            <person name="Nagaraj S."/>
            <person name="Vavikolanu K."/>
            <person name="Vyas G."/>
            <person name="Nadendla S."/>
            <person name="Aluvathingal J."/>
            <person name="Geyer C."/>
            <person name="Nandy P."/>
            <person name="Hobson J."/>
            <person name="Sichtig H."/>
        </authorList>
    </citation>
    <scope>NUCLEOTIDE SEQUENCE</scope>
    <source>
        <strain evidence="3">FDAARGOS_285</strain>
    </source>
</reference>
<reference evidence="5" key="1">
    <citation type="submission" date="2017-06" db="EMBL/GenBank/DDBJ databases">
        <title>FDA dAtabase for Regulatory Grade micrObial Sequences (FDA-ARGOS): Supporting development and validation of Infectious Disease Dx tests.</title>
        <authorList>
            <person name="Goldberg B."/>
            <person name="Campos J."/>
            <person name="Tallon L."/>
            <person name="Sadzewicz L."/>
            <person name="Sengamalay N."/>
            <person name="Ott S."/>
            <person name="Godinez A."/>
            <person name="Nagaraj S."/>
            <person name="Vavikolanu K."/>
            <person name="Nadendla S."/>
            <person name="George J."/>
            <person name="Geyer C."/>
            <person name="Sichtig H."/>
        </authorList>
    </citation>
    <scope>NUCLEOTIDE SEQUENCE [LARGE SCALE GENOMIC DNA]</scope>
    <source>
        <strain evidence="5">FDAARGOS_285</strain>
    </source>
</reference>
<sequence>MEDVYKVIDDIHMKNIEHLDEKVNRVLQSDDHDALFMLGETLYKYGIVDQGVKIFEELYLLYPDENELLVYYIEGLIDQNDLDKAHEVLYNSPHSTEKLMLEADLYQQQGLFEVGIEKLIEAKEMEPDDIVITFALAEMYYYDGQYLKAISNYETITQTGEDIINGISIYARMADASLQSGAYEEAIKYYENVSEMDMTAEDYFKQAISYQKNDLTREAIKQLEKLLQKDPDFMQAYHYLLQIYESEKDYEKAIEIGKEGLRLNAYYKELMTDTARLMLTTNDEHGAILLQDALTVDPSYTEAAIILADYYREKDNITGLINLLTYVDHEDIDPVVAWHVAYAFGEEERDKEAQHFYELAYPDLTQNIDFLNDYYHYLIEIGHVDNAKNILESVRKLDPENPYWDQEYERLL</sequence>
<evidence type="ECO:0000256" key="2">
    <source>
        <dbReference type="ARBA" id="ARBA00022803"/>
    </source>
</evidence>
<protein>
    <submittedName>
        <fullName evidence="4">Tetratricopeptide repeat protein</fullName>
    </submittedName>
</protein>
<gene>
    <name evidence="3" type="ORF">CEP64_05985</name>
    <name evidence="4" type="ORF">JRU67_07525</name>
</gene>
<accession>A0A1X0TV21</accession>
<dbReference type="KEGG" id="sscu:CEP64_05985"/>
<dbReference type="SMART" id="SM00028">
    <property type="entry name" value="TPR"/>
    <property type="match status" value="5"/>
</dbReference>
<dbReference type="InterPro" id="IPR011990">
    <property type="entry name" value="TPR-like_helical_dom_sf"/>
</dbReference>
<dbReference type="Pfam" id="PF13432">
    <property type="entry name" value="TPR_16"/>
    <property type="match status" value="1"/>
</dbReference>